<evidence type="ECO:0000313" key="7">
    <source>
        <dbReference type="EMBL" id="RFA24580.1"/>
    </source>
</evidence>
<evidence type="ECO:0000256" key="3">
    <source>
        <dbReference type="ARBA" id="ARBA00022578"/>
    </source>
</evidence>
<keyword evidence="3 6" id="KW-0815">Transposition</keyword>
<dbReference type="GO" id="GO:0003677">
    <property type="term" value="F:DNA binding"/>
    <property type="evidence" value="ECO:0007669"/>
    <property type="project" value="UniProtKB-UniRule"/>
</dbReference>
<keyword evidence="6" id="KW-0814">Transposable element</keyword>
<evidence type="ECO:0000256" key="1">
    <source>
        <dbReference type="ARBA" id="ARBA00002190"/>
    </source>
</evidence>
<dbReference type="PROSITE" id="PS01007">
    <property type="entry name" value="TRANSPOSASE_MUTATOR"/>
    <property type="match status" value="1"/>
</dbReference>
<comment type="similarity">
    <text evidence="2 6">Belongs to the transposase mutator family.</text>
</comment>
<protein>
    <recommendedName>
        <fullName evidence="6">Mutator family transposase</fullName>
    </recommendedName>
</protein>
<comment type="caution">
    <text evidence="7">The sequence shown here is derived from an EMBL/GenBank/DDBJ whole genome shotgun (WGS) entry which is preliminary data.</text>
</comment>
<dbReference type="EMBL" id="NBXE01000043">
    <property type="protein sequence ID" value="RFA24580.1"/>
    <property type="molecule type" value="Genomic_DNA"/>
</dbReference>
<dbReference type="RefSeq" id="WP_116420092.1">
    <property type="nucleotide sequence ID" value="NZ_NBXC01000035.1"/>
</dbReference>
<dbReference type="GO" id="GO:0004803">
    <property type="term" value="F:transposase activity"/>
    <property type="evidence" value="ECO:0007669"/>
    <property type="project" value="UniProtKB-UniRule"/>
</dbReference>
<organism evidence="7 8">
    <name type="scientific">Subtercola boreus</name>
    <dbReference type="NCBI Taxonomy" id="120213"/>
    <lineage>
        <taxon>Bacteria</taxon>
        <taxon>Bacillati</taxon>
        <taxon>Actinomycetota</taxon>
        <taxon>Actinomycetes</taxon>
        <taxon>Micrococcales</taxon>
        <taxon>Microbacteriaceae</taxon>
        <taxon>Subtercola</taxon>
    </lineage>
</organism>
<evidence type="ECO:0000313" key="8">
    <source>
        <dbReference type="Proteomes" id="UP000257080"/>
    </source>
</evidence>
<name>A0A3E0W626_9MICO</name>
<evidence type="ECO:0000256" key="4">
    <source>
        <dbReference type="ARBA" id="ARBA00023125"/>
    </source>
</evidence>
<evidence type="ECO:0000256" key="5">
    <source>
        <dbReference type="ARBA" id="ARBA00023172"/>
    </source>
</evidence>
<dbReference type="NCBIfam" id="NF033543">
    <property type="entry name" value="transpos_IS256"/>
    <property type="match status" value="1"/>
</dbReference>
<evidence type="ECO:0000256" key="2">
    <source>
        <dbReference type="ARBA" id="ARBA00010961"/>
    </source>
</evidence>
<dbReference type="Proteomes" id="UP000257080">
    <property type="component" value="Unassembled WGS sequence"/>
</dbReference>
<proteinExistence type="inferred from homology"/>
<comment type="function">
    <text evidence="1 6">Required for the transposition of the insertion element.</text>
</comment>
<reference evidence="7 8" key="1">
    <citation type="submission" date="2017-04" db="EMBL/GenBank/DDBJ databases">
        <title>Comparative genome analysis of Subtercola boreus.</title>
        <authorList>
            <person name="Cho Y.-J."/>
            <person name="Cho A."/>
            <person name="Kim O.-S."/>
            <person name="Lee J.-I."/>
        </authorList>
    </citation>
    <scope>NUCLEOTIDE SEQUENCE [LARGE SCALE GENOMIC DNA]</scope>
    <source>
        <strain evidence="7 8">P28004</strain>
    </source>
</reference>
<dbReference type="PANTHER" id="PTHR33217">
    <property type="entry name" value="TRANSPOSASE FOR INSERTION SEQUENCE ELEMENT IS1081"/>
    <property type="match status" value="1"/>
</dbReference>
<gene>
    <name evidence="7" type="ORF">B7R25_16490</name>
</gene>
<dbReference type="OrthoDB" id="9793302at2"/>
<evidence type="ECO:0000256" key="6">
    <source>
        <dbReference type="RuleBase" id="RU365089"/>
    </source>
</evidence>
<dbReference type="InterPro" id="IPR001207">
    <property type="entry name" value="Transposase_mutator"/>
</dbReference>
<keyword evidence="4 6" id="KW-0238">DNA-binding</keyword>
<accession>A0A3E0W626</accession>
<dbReference type="PANTHER" id="PTHR33217:SF8">
    <property type="entry name" value="MUTATOR FAMILY TRANSPOSASE"/>
    <property type="match status" value="1"/>
</dbReference>
<keyword evidence="5 6" id="KW-0233">DNA recombination</keyword>
<dbReference type="GO" id="GO:0006313">
    <property type="term" value="P:DNA transposition"/>
    <property type="evidence" value="ECO:0007669"/>
    <property type="project" value="UniProtKB-UniRule"/>
</dbReference>
<dbReference type="AlphaFoldDB" id="A0A3E0W626"/>
<dbReference type="Pfam" id="PF00872">
    <property type="entry name" value="Transposase_mut"/>
    <property type="match status" value="1"/>
</dbReference>
<sequence>MTDVKIDVEDEAVATVKHDGLVDGRLVDQLIGRAREQGVALTGEAGLLGQLTKMVLESALEGEITDHLGYDKHERVEATSNARNGSRTKTVLTDIGPVPIEVPRDRNGSFQPQIVRKHQRRLTGVDEMVLSLSARGLTHGDISAHLAEVYGADVSKTTISTITDRVLEGMTEWQNRPLDPVYPVIFVDCIHVKVRDGQVANRPIYVALAVTVEGNRDILGLWAGDGGEGAKYWLQVLTEIKNRGVEDVCMVVCDGLKGLPDSIGTVWPEAITQTCVVHLIRASFRYAARQDWDKIAKALKPIYTAATVEAAEERFLEFSEAWGKKYPAIVRLWESAWAEFVPFLQFDSEIRRIVCTTNAIESVNARIRKAVRARGHFPNEQAALKCVYLAVMSLDPTGQGRARWTQRWKAALNAFDITFNGRLTVGR</sequence>